<evidence type="ECO:0000256" key="15">
    <source>
        <dbReference type="SAM" id="SignalP"/>
    </source>
</evidence>
<dbReference type="SMART" id="SM00849">
    <property type="entry name" value="Lactamase_B"/>
    <property type="match status" value="1"/>
</dbReference>
<evidence type="ECO:0000256" key="9">
    <source>
        <dbReference type="ARBA" id="ARBA00022764"/>
    </source>
</evidence>
<evidence type="ECO:0000256" key="12">
    <source>
        <dbReference type="ARBA" id="ARBA00023251"/>
    </source>
</evidence>
<feature type="signal peptide" evidence="15">
    <location>
        <begin position="1"/>
        <end position="19"/>
    </location>
</feature>
<feature type="domain" description="Metallo-beta-lactamase" evidence="16">
    <location>
        <begin position="47"/>
        <end position="217"/>
    </location>
</feature>
<comment type="caution">
    <text evidence="17">The sequence shown here is derived from an EMBL/GenBank/DDBJ whole genome shotgun (WGS) entry which is preliminary data.</text>
</comment>
<dbReference type="InterPro" id="IPR001018">
    <property type="entry name" value="Beta-lactamase_class-B_CS"/>
</dbReference>
<keyword evidence="11 13" id="KW-0862">Zinc</keyword>
<evidence type="ECO:0000256" key="6">
    <source>
        <dbReference type="ARBA" id="ARBA00012865"/>
    </source>
</evidence>
<reference evidence="18" key="1">
    <citation type="journal article" date="2019" name="Int. J. Syst. Evol. Microbiol.">
        <title>The Global Catalogue of Microorganisms (GCM) 10K type strain sequencing project: providing services to taxonomists for standard genome sequencing and annotation.</title>
        <authorList>
            <consortium name="The Broad Institute Genomics Platform"/>
            <consortium name="The Broad Institute Genome Sequencing Center for Infectious Disease"/>
            <person name="Wu L."/>
            <person name="Ma J."/>
        </authorList>
    </citation>
    <scope>NUCLEOTIDE SEQUENCE [LARGE SCALE GENOMIC DNA]</scope>
    <source>
        <strain evidence="18">JCM 17919</strain>
    </source>
</reference>
<sequence>MRTIAIILLLLLSSAVVRAQEALTISRLTGDFYVYATYSTYQGKRISANGMYLLTSEGAVLFDTPWDTTQFQPLLDSIRARHGQRVRFCIATHFHADRTGGLEYYRSRGVATYTTRMTDSLSARRGMKRAEHLLHGDSSFTVGSYRFRVIYPGPGHAPDNIVIWFPRERVLYGGCLIKSVADSDLGNLGDASRSRYAGTVRAVLAACPSARYVVTGHNSWQDPRSLRHTLRLAERLRRQAGREKQRGAAGAGGRQRPKS</sequence>
<feature type="compositionally biased region" description="Basic and acidic residues" evidence="14">
    <location>
        <begin position="237"/>
        <end position="246"/>
    </location>
</feature>
<dbReference type="Gene3D" id="3.60.15.10">
    <property type="entry name" value="Ribonuclease Z/Hydroxyacylglutathione hydrolase-like"/>
    <property type="match status" value="1"/>
</dbReference>
<evidence type="ECO:0000256" key="11">
    <source>
        <dbReference type="ARBA" id="ARBA00022833"/>
    </source>
</evidence>
<evidence type="ECO:0000256" key="2">
    <source>
        <dbReference type="ARBA" id="ARBA00001947"/>
    </source>
</evidence>
<evidence type="ECO:0000256" key="7">
    <source>
        <dbReference type="ARBA" id="ARBA00022723"/>
    </source>
</evidence>
<evidence type="ECO:0000256" key="8">
    <source>
        <dbReference type="ARBA" id="ARBA00022729"/>
    </source>
</evidence>
<dbReference type="PROSITE" id="PS00744">
    <property type="entry name" value="BETA_LACTAMASE_B_2"/>
    <property type="match status" value="1"/>
</dbReference>
<keyword evidence="10 13" id="KW-0378">Hydrolase</keyword>
<dbReference type="SUPFAM" id="SSF56281">
    <property type="entry name" value="Metallo-hydrolase/oxidoreductase"/>
    <property type="match status" value="1"/>
</dbReference>
<dbReference type="PANTHER" id="PTHR42951:SF4">
    <property type="entry name" value="ACYL-COENZYME A THIOESTERASE MBLAC2"/>
    <property type="match status" value="1"/>
</dbReference>
<comment type="subunit">
    <text evidence="5">Monomer.</text>
</comment>
<accession>A0ABP8HSV0</accession>
<comment type="catalytic activity">
    <reaction evidence="1 13">
        <text>a beta-lactam + H2O = a substituted beta-amino acid</text>
        <dbReference type="Rhea" id="RHEA:20401"/>
        <dbReference type="ChEBI" id="CHEBI:15377"/>
        <dbReference type="ChEBI" id="CHEBI:35627"/>
        <dbReference type="ChEBI" id="CHEBI:140347"/>
        <dbReference type="EC" id="3.5.2.6"/>
    </reaction>
</comment>
<evidence type="ECO:0000259" key="16">
    <source>
        <dbReference type="SMART" id="SM00849"/>
    </source>
</evidence>
<dbReference type="InterPro" id="IPR001279">
    <property type="entry name" value="Metallo-B-lactamas"/>
</dbReference>
<dbReference type="PANTHER" id="PTHR42951">
    <property type="entry name" value="METALLO-BETA-LACTAMASE DOMAIN-CONTAINING"/>
    <property type="match status" value="1"/>
</dbReference>
<dbReference type="NCBIfam" id="NF012229">
    <property type="entry name" value="bla_class_B_core"/>
    <property type="match status" value="1"/>
</dbReference>
<evidence type="ECO:0000313" key="18">
    <source>
        <dbReference type="Proteomes" id="UP001501725"/>
    </source>
</evidence>
<organism evidence="17 18">
    <name type="scientific">Flaviaesturariibacter amylovorans</name>
    <dbReference type="NCBI Taxonomy" id="1084520"/>
    <lineage>
        <taxon>Bacteria</taxon>
        <taxon>Pseudomonadati</taxon>
        <taxon>Bacteroidota</taxon>
        <taxon>Chitinophagia</taxon>
        <taxon>Chitinophagales</taxon>
        <taxon>Chitinophagaceae</taxon>
        <taxon>Flaviaestuariibacter</taxon>
    </lineage>
</organism>
<dbReference type="InterPro" id="IPR036866">
    <property type="entry name" value="RibonucZ/Hydroxyglut_hydro"/>
</dbReference>
<feature type="chain" id="PRO_5046068905" description="Beta-lactamase" evidence="15">
    <location>
        <begin position="20"/>
        <end position="259"/>
    </location>
</feature>
<evidence type="ECO:0000256" key="1">
    <source>
        <dbReference type="ARBA" id="ARBA00001526"/>
    </source>
</evidence>
<comment type="cofactor">
    <cofactor evidence="2 13">
        <name>Zn(2+)</name>
        <dbReference type="ChEBI" id="CHEBI:29105"/>
    </cofactor>
</comment>
<evidence type="ECO:0000256" key="10">
    <source>
        <dbReference type="ARBA" id="ARBA00022801"/>
    </source>
</evidence>
<evidence type="ECO:0000256" key="5">
    <source>
        <dbReference type="ARBA" id="ARBA00011245"/>
    </source>
</evidence>
<keyword evidence="7 13" id="KW-0479">Metal-binding</keyword>
<keyword evidence="9" id="KW-0574">Periplasm</keyword>
<keyword evidence="18" id="KW-1185">Reference proteome</keyword>
<dbReference type="PROSITE" id="PS00743">
    <property type="entry name" value="BETA_LACTAMASE_B_1"/>
    <property type="match status" value="1"/>
</dbReference>
<name>A0ABP8HSV0_9BACT</name>
<evidence type="ECO:0000256" key="13">
    <source>
        <dbReference type="RuleBase" id="RU361140"/>
    </source>
</evidence>
<dbReference type="InterPro" id="IPR050855">
    <property type="entry name" value="NDM-1-like"/>
</dbReference>
<comment type="similarity">
    <text evidence="4 13">Belongs to the metallo-beta-lactamase superfamily. Class-B beta-lactamase family.</text>
</comment>
<dbReference type="InterPro" id="IPR058199">
    <property type="entry name" value="BlaB//VIM/IMP-1"/>
</dbReference>
<evidence type="ECO:0000256" key="14">
    <source>
        <dbReference type="SAM" id="MobiDB-lite"/>
    </source>
</evidence>
<dbReference type="Proteomes" id="UP001501725">
    <property type="component" value="Unassembled WGS sequence"/>
</dbReference>
<keyword evidence="8 15" id="KW-0732">Signal</keyword>
<dbReference type="RefSeq" id="WP_345258205.1">
    <property type="nucleotide sequence ID" value="NZ_BAABGY010000018.1"/>
</dbReference>
<keyword evidence="12 13" id="KW-0046">Antibiotic resistance</keyword>
<evidence type="ECO:0000256" key="3">
    <source>
        <dbReference type="ARBA" id="ARBA00004418"/>
    </source>
</evidence>
<dbReference type="EC" id="3.5.2.6" evidence="6 13"/>
<evidence type="ECO:0000256" key="4">
    <source>
        <dbReference type="ARBA" id="ARBA00005250"/>
    </source>
</evidence>
<dbReference type="NCBIfam" id="NF033088">
    <property type="entry name" value="bla_subclass_B1"/>
    <property type="match status" value="1"/>
</dbReference>
<dbReference type="Pfam" id="PF00753">
    <property type="entry name" value="Lactamase_B"/>
    <property type="match status" value="1"/>
</dbReference>
<gene>
    <name evidence="17" type="primary">bla2</name>
    <name evidence="17" type="ORF">GCM10023184_44480</name>
</gene>
<feature type="region of interest" description="Disordered" evidence="14">
    <location>
        <begin position="237"/>
        <end position="259"/>
    </location>
</feature>
<proteinExistence type="inferred from homology"/>
<comment type="subcellular location">
    <subcellularLocation>
        <location evidence="3">Periplasm</location>
    </subcellularLocation>
</comment>
<evidence type="ECO:0000313" key="17">
    <source>
        <dbReference type="EMBL" id="GAA4343865.1"/>
    </source>
</evidence>
<protein>
    <recommendedName>
        <fullName evidence="6 13">Beta-lactamase</fullName>
        <ecNumber evidence="6 13">3.5.2.6</ecNumber>
    </recommendedName>
</protein>
<dbReference type="EMBL" id="BAABGY010000018">
    <property type="protein sequence ID" value="GAA4343865.1"/>
    <property type="molecule type" value="Genomic_DNA"/>
</dbReference>